<sequence length="482" mass="46565">MAGALGLGVATSSIAATIPVTSCADDGSFGTLRHAVVTAVSGDTVDMSTLACSTITLASGAIHVDVDPLTINGPGAARLTIDGNNADRIFYHSGTQTVTVSGVTITHGTASGALPAGGCIFSKGSIYFNNSVATACAATGSAAAYGGAMVALNSISLDNSTVTACTVTGTTLVGAGGVFAKNTVSLLSSALTNNRATSTGTTGSVQAVGGGAFGQQGLFLSHSLVSGNIARAANGRAGAGGAAGVASLTAKYSTVTGNQAIGKGTSTYLGKGGGLYGGTLTSGALIQNSTIDHNQADEVAGVVLAGTGTASITNSTISSNTATLASGGIDVSMNLNLSNSTIAFNIGGPGGAGGLYATSGFTADLESSIIADNSPSGSAGGADLAGTGTITGAHNLIKISSVPVPAGTLTADPKFGPLACNGGSTRTHALLPGSPAIDVGSAPTTLKVDQRGRGFPRAVGIAPDIGAYESDPDRIFTDGFDC</sequence>
<dbReference type="EMBL" id="BAAAEU010000025">
    <property type="protein sequence ID" value="GAA0723256.1"/>
    <property type="molecule type" value="Genomic_DNA"/>
</dbReference>
<evidence type="ECO:0000313" key="1">
    <source>
        <dbReference type="EMBL" id="GAA0723256.1"/>
    </source>
</evidence>
<gene>
    <name evidence="1" type="ORF">GCM10009105_35120</name>
</gene>
<evidence type="ECO:0008006" key="3">
    <source>
        <dbReference type="Google" id="ProtNLM"/>
    </source>
</evidence>
<reference evidence="1 2" key="1">
    <citation type="journal article" date="2019" name="Int. J. Syst. Evol. Microbiol.">
        <title>The Global Catalogue of Microorganisms (GCM) 10K type strain sequencing project: providing services to taxonomists for standard genome sequencing and annotation.</title>
        <authorList>
            <consortium name="The Broad Institute Genomics Platform"/>
            <consortium name="The Broad Institute Genome Sequencing Center for Infectious Disease"/>
            <person name="Wu L."/>
            <person name="Ma J."/>
        </authorList>
    </citation>
    <scope>NUCLEOTIDE SEQUENCE [LARGE SCALE GENOMIC DNA]</scope>
    <source>
        <strain evidence="1 2">JCM 15421</strain>
    </source>
</reference>
<dbReference type="InterPro" id="IPR011050">
    <property type="entry name" value="Pectin_lyase_fold/virulence"/>
</dbReference>
<dbReference type="RefSeq" id="WP_343793604.1">
    <property type="nucleotide sequence ID" value="NZ_BAAAEU010000025.1"/>
</dbReference>
<dbReference type="InterPro" id="IPR059226">
    <property type="entry name" value="Choice_anch_Q_dom"/>
</dbReference>
<name>A0ABN1IXH3_9GAMM</name>
<dbReference type="SUPFAM" id="SSF51126">
    <property type="entry name" value="Pectin lyase-like"/>
    <property type="match status" value="1"/>
</dbReference>
<proteinExistence type="predicted"/>
<dbReference type="Proteomes" id="UP001501523">
    <property type="component" value="Unassembled WGS sequence"/>
</dbReference>
<comment type="caution">
    <text evidence="1">The sequence shown here is derived from an EMBL/GenBank/DDBJ whole genome shotgun (WGS) entry which is preliminary data.</text>
</comment>
<dbReference type="InterPro" id="IPR006626">
    <property type="entry name" value="PbH1"/>
</dbReference>
<keyword evidence="2" id="KW-1185">Reference proteome</keyword>
<evidence type="ECO:0000313" key="2">
    <source>
        <dbReference type="Proteomes" id="UP001501523"/>
    </source>
</evidence>
<organism evidence="1 2">
    <name type="scientific">Dokdonella soli</name>
    <dbReference type="NCBI Taxonomy" id="529810"/>
    <lineage>
        <taxon>Bacteria</taxon>
        <taxon>Pseudomonadati</taxon>
        <taxon>Pseudomonadota</taxon>
        <taxon>Gammaproteobacteria</taxon>
        <taxon>Lysobacterales</taxon>
        <taxon>Rhodanobacteraceae</taxon>
        <taxon>Dokdonella</taxon>
    </lineage>
</organism>
<dbReference type="NCBIfam" id="NF041518">
    <property type="entry name" value="choice_anch_Q"/>
    <property type="match status" value="1"/>
</dbReference>
<accession>A0ABN1IXH3</accession>
<dbReference type="SMART" id="SM00710">
    <property type="entry name" value="PbH1"/>
    <property type="match status" value="5"/>
</dbReference>
<protein>
    <recommendedName>
        <fullName evidence="3">Right-handed parallel beta-helix repeat-containing protein</fullName>
    </recommendedName>
</protein>